<dbReference type="PANTHER" id="PTHR22996">
    <property type="entry name" value="MAHOGUNIN"/>
    <property type="match status" value="1"/>
</dbReference>
<dbReference type="GO" id="GO:0016567">
    <property type="term" value="P:protein ubiquitination"/>
    <property type="evidence" value="ECO:0007669"/>
    <property type="project" value="TreeGrafter"/>
</dbReference>
<dbReference type="GO" id="GO:0008270">
    <property type="term" value="F:zinc ion binding"/>
    <property type="evidence" value="ECO:0007669"/>
    <property type="project" value="UniProtKB-KW"/>
</dbReference>
<evidence type="ECO:0000313" key="6">
    <source>
        <dbReference type="Proteomes" id="UP001165121"/>
    </source>
</evidence>
<evidence type="ECO:0000256" key="2">
    <source>
        <dbReference type="PROSITE-ProRule" id="PRU00175"/>
    </source>
</evidence>
<dbReference type="Gene3D" id="3.30.40.10">
    <property type="entry name" value="Zinc/RING finger domain, C3HC4 (zinc finger)"/>
    <property type="match status" value="1"/>
</dbReference>
<accession>A0A9W6U2C9</accession>
<keyword evidence="2" id="KW-0479">Metal-binding</keyword>
<evidence type="ECO:0000256" key="1">
    <source>
        <dbReference type="ARBA" id="ARBA00025721"/>
    </source>
</evidence>
<dbReference type="InterPro" id="IPR013083">
    <property type="entry name" value="Znf_RING/FYVE/PHD"/>
</dbReference>
<dbReference type="GO" id="GO:0005737">
    <property type="term" value="C:cytoplasm"/>
    <property type="evidence" value="ECO:0007669"/>
    <property type="project" value="TreeGrafter"/>
</dbReference>
<organism evidence="5 6">
    <name type="scientific">Phytophthora fragariaefolia</name>
    <dbReference type="NCBI Taxonomy" id="1490495"/>
    <lineage>
        <taxon>Eukaryota</taxon>
        <taxon>Sar</taxon>
        <taxon>Stramenopiles</taxon>
        <taxon>Oomycota</taxon>
        <taxon>Peronosporomycetes</taxon>
        <taxon>Peronosporales</taxon>
        <taxon>Peronosporaceae</taxon>
        <taxon>Phytophthora</taxon>
    </lineage>
</organism>
<comment type="caution">
    <text evidence="5">The sequence shown here is derived from an EMBL/GenBank/DDBJ whole genome shotgun (WGS) entry which is preliminary data.</text>
</comment>
<protein>
    <submittedName>
        <fullName evidence="5">Unnamed protein product</fullName>
    </submittedName>
</protein>
<dbReference type="Proteomes" id="UP001165121">
    <property type="component" value="Unassembled WGS sequence"/>
</dbReference>
<evidence type="ECO:0000256" key="3">
    <source>
        <dbReference type="SAM" id="MobiDB-lite"/>
    </source>
</evidence>
<dbReference type="InterPro" id="IPR001841">
    <property type="entry name" value="Znf_RING"/>
</dbReference>
<gene>
    <name evidence="5" type="ORF">Pfra01_000436200</name>
</gene>
<dbReference type="EMBL" id="BSXT01000346">
    <property type="protein sequence ID" value="GMF25010.1"/>
    <property type="molecule type" value="Genomic_DNA"/>
</dbReference>
<keyword evidence="2" id="KW-0863">Zinc-finger</keyword>
<dbReference type="Pfam" id="PF13920">
    <property type="entry name" value="zf-C3HC4_3"/>
    <property type="match status" value="1"/>
</dbReference>
<dbReference type="PANTHER" id="PTHR22996:SF0">
    <property type="entry name" value="RE60872P-RELATED"/>
    <property type="match status" value="1"/>
</dbReference>
<keyword evidence="2" id="KW-0862">Zinc</keyword>
<dbReference type="OrthoDB" id="420380at2759"/>
<feature type="region of interest" description="Disordered" evidence="3">
    <location>
        <begin position="947"/>
        <end position="968"/>
    </location>
</feature>
<proteinExistence type="inferred from homology"/>
<dbReference type="SUPFAM" id="SSF57850">
    <property type="entry name" value="RING/U-box"/>
    <property type="match status" value="1"/>
</dbReference>
<comment type="similarity">
    <text evidence="1">Belongs to the RING-type zinc finger family. LOG2 subfamily.</text>
</comment>
<evidence type="ECO:0000259" key="4">
    <source>
        <dbReference type="PROSITE" id="PS50089"/>
    </source>
</evidence>
<dbReference type="PROSITE" id="PS50089">
    <property type="entry name" value="ZF_RING_2"/>
    <property type="match status" value="1"/>
</dbReference>
<name>A0A9W6U2C9_9STRA</name>
<dbReference type="GO" id="GO:0061630">
    <property type="term" value="F:ubiquitin protein ligase activity"/>
    <property type="evidence" value="ECO:0007669"/>
    <property type="project" value="UniProtKB-EC"/>
</dbReference>
<sequence>MGWRFSSGEANRFYRFKIAGVADPTKHSVVALQNFNLQFSAWELGPIRPASAIAPQNARIAFGRVSGLKFADAVDDAGRAEEAPRSSSLLTLAAVGVALLAGAWTSIRDALTSTESAESSGPLVDKYASDVVRIAPHPALAAATSGWTSPDFLPAGEGLTHVERVLGQEQQLRAHGRVFLMLNGEDEGVYLPWTHRQDEEACLLELAQTAVMHLGADPDLVTNGLRLFSADGLPILAANELDTQRVAHVLLDGQLWVWPGIKVGYVREIEGCTVTTQSLRPKVFTVEGFFTQEEADAIIAEGIDHLTRSPVDNAEAVDGYHSDRTSFTAFLDDSHFTREFRVRSARVARLPSPSFTERMQLVRYETGQFFRKHEDYFDSKEFMPKKQLAAGEFVTWTEWASAKIEELRQVHGDDVVPAEFLPGGAMFPDAQSTTVFQHALLRGFLEDADESNFFWEHADMSWRDWIEENLERGADDIMDPILESKGYMLPFIVASWEKRVGVPSLVYSFTKLPVHDVTHFFRWIRWVKERVQTLMDTHIEDVPMYVRPEGKNYPTFYMSFQTRLAKLLLEDYSREYLVEALTEELYAWLLENEDMDDVILELLRRRPGTFDLVLKAWTKRAGSQFAYDKPKHLHHFEPNRFATLFLYLNECPEGGETVFPYSKERLVTEIEREGMTECSEGLAVPPVKLTASLFYSQTPMNDLDPTSLHGGCPPAKGIKCTLPTSCPQLLCHSTNFSVLVHRQRRSSTGTLYGEPAGAAAAPRGSYTPAQMQALYLSRGRPDMAFMSNQGRLPVEVPELQQTCTVKNHVNLKKASLKLQQSPTRSNHYALEFQFDATKPCRISVFLVATETIDADTGSSSFALVHADKNPVLIHHYPSGLGQIFVLKGGESEEDTPKEEGQEEPLPLLDFSFYEPGELEYKPGAMQFPLIVVLEEIYGIDGSVAAAPKTERSGTGIDGQADAAQAPTEDIEIPEGAECIICLCEPRNTTILPCRHMCLCSECAEALRKSSSTCPICRTRVEALLQIRVEAKETTTTEAEEDTKTEVEESK</sequence>
<dbReference type="SMART" id="SM00184">
    <property type="entry name" value="RING"/>
    <property type="match status" value="1"/>
</dbReference>
<reference evidence="5" key="1">
    <citation type="submission" date="2023-04" db="EMBL/GenBank/DDBJ databases">
        <title>Phytophthora fragariaefolia NBRC 109709.</title>
        <authorList>
            <person name="Ichikawa N."/>
            <person name="Sato H."/>
            <person name="Tonouchi N."/>
        </authorList>
    </citation>
    <scope>NUCLEOTIDE SEQUENCE</scope>
    <source>
        <strain evidence="5">NBRC 109709</strain>
    </source>
</reference>
<keyword evidence="6" id="KW-1185">Reference proteome</keyword>
<evidence type="ECO:0000313" key="5">
    <source>
        <dbReference type="EMBL" id="GMF25010.1"/>
    </source>
</evidence>
<feature type="domain" description="RING-type" evidence="4">
    <location>
        <begin position="978"/>
        <end position="1017"/>
    </location>
</feature>
<dbReference type="CDD" id="cd16789">
    <property type="entry name" value="mRING-HC-C3HC5_MGRN1-like"/>
    <property type="match status" value="1"/>
</dbReference>
<dbReference type="Gene3D" id="2.60.120.620">
    <property type="entry name" value="q2cbj1_9rhob like domain"/>
    <property type="match status" value="2"/>
</dbReference>
<dbReference type="InterPro" id="IPR045195">
    <property type="entry name" value="LOG2-like_mRING_C3HC5"/>
</dbReference>
<dbReference type="InterPro" id="IPR045194">
    <property type="entry name" value="MGRN1/RNF157-like"/>
</dbReference>
<dbReference type="AlphaFoldDB" id="A0A9W6U2C9"/>